<evidence type="ECO:0000313" key="2">
    <source>
        <dbReference type="EMBL" id="CAA9368544.1"/>
    </source>
</evidence>
<dbReference type="AlphaFoldDB" id="A0A6J4MWG4"/>
<sequence length="81" mass="9026">DGSRSSPARAARRQRDTQRPRDPQRSPGFRRHAGSGGDLPRIPRGRLHARRLPRPLPQRAPGAGHRFPAAGDQRAPRQSRV</sequence>
<organism evidence="2">
    <name type="scientific">uncultured Gemmatimonadota bacterium</name>
    <dbReference type="NCBI Taxonomy" id="203437"/>
    <lineage>
        <taxon>Bacteria</taxon>
        <taxon>Pseudomonadati</taxon>
        <taxon>Gemmatimonadota</taxon>
        <taxon>environmental samples</taxon>
    </lineage>
</organism>
<name>A0A6J4MWG4_9BACT</name>
<feature type="region of interest" description="Disordered" evidence="1">
    <location>
        <begin position="1"/>
        <end position="81"/>
    </location>
</feature>
<protein>
    <submittedName>
        <fullName evidence="2">Uncharacterized protein</fullName>
    </submittedName>
</protein>
<feature type="non-terminal residue" evidence="2">
    <location>
        <position position="81"/>
    </location>
</feature>
<reference evidence="2" key="1">
    <citation type="submission" date="2020-02" db="EMBL/GenBank/DDBJ databases">
        <authorList>
            <person name="Meier V. D."/>
        </authorList>
    </citation>
    <scope>NUCLEOTIDE SEQUENCE</scope>
    <source>
        <strain evidence="2">AVDCRST_MAG68</strain>
    </source>
</reference>
<accession>A0A6J4MWG4</accession>
<dbReference type="EMBL" id="CADCTW010000232">
    <property type="protein sequence ID" value="CAA9368544.1"/>
    <property type="molecule type" value="Genomic_DNA"/>
</dbReference>
<feature type="non-terminal residue" evidence="2">
    <location>
        <position position="1"/>
    </location>
</feature>
<gene>
    <name evidence="2" type="ORF">AVDCRST_MAG68-5244</name>
</gene>
<evidence type="ECO:0000256" key="1">
    <source>
        <dbReference type="SAM" id="MobiDB-lite"/>
    </source>
</evidence>
<feature type="compositionally biased region" description="Basic and acidic residues" evidence="1">
    <location>
        <begin position="13"/>
        <end position="24"/>
    </location>
</feature>
<proteinExistence type="predicted"/>
<feature type="compositionally biased region" description="Basic residues" evidence="1">
    <location>
        <begin position="43"/>
        <end position="53"/>
    </location>
</feature>